<organism evidence="2">
    <name type="scientific">marine sediment metagenome</name>
    <dbReference type="NCBI Taxonomy" id="412755"/>
    <lineage>
        <taxon>unclassified sequences</taxon>
        <taxon>metagenomes</taxon>
        <taxon>ecological metagenomes</taxon>
    </lineage>
</organism>
<dbReference type="Gene3D" id="1.10.510.10">
    <property type="entry name" value="Transferase(Phosphotransferase) domain 1"/>
    <property type="match status" value="1"/>
</dbReference>
<dbReference type="PANTHER" id="PTHR44167:SF24">
    <property type="entry name" value="SERINE_THREONINE-PROTEIN KINASE CHK2"/>
    <property type="match status" value="1"/>
</dbReference>
<dbReference type="GO" id="GO:0005524">
    <property type="term" value="F:ATP binding"/>
    <property type="evidence" value="ECO:0007669"/>
    <property type="project" value="InterPro"/>
</dbReference>
<dbReference type="SUPFAM" id="SSF56112">
    <property type="entry name" value="Protein kinase-like (PK-like)"/>
    <property type="match status" value="1"/>
</dbReference>
<feature type="domain" description="Protein kinase" evidence="1">
    <location>
        <begin position="85"/>
        <end position="256"/>
    </location>
</feature>
<dbReference type="PROSITE" id="PS00108">
    <property type="entry name" value="PROTEIN_KINASE_ST"/>
    <property type="match status" value="1"/>
</dbReference>
<evidence type="ECO:0000313" key="2">
    <source>
        <dbReference type="EMBL" id="GAH67262.1"/>
    </source>
</evidence>
<dbReference type="GO" id="GO:0004672">
    <property type="term" value="F:protein kinase activity"/>
    <property type="evidence" value="ECO:0007669"/>
    <property type="project" value="InterPro"/>
</dbReference>
<dbReference type="InterPro" id="IPR008271">
    <property type="entry name" value="Ser/Thr_kinase_AS"/>
</dbReference>
<dbReference type="Pfam" id="PF00069">
    <property type="entry name" value="Pkinase"/>
    <property type="match status" value="1"/>
</dbReference>
<proteinExistence type="predicted"/>
<gene>
    <name evidence="2" type="ORF">S03H2_54506</name>
</gene>
<dbReference type="InterPro" id="IPR011009">
    <property type="entry name" value="Kinase-like_dom_sf"/>
</dbReference>
<dbReference type="PANTHER" id="PTHR44167">
    <property type="entry name" value="OVARIAN-SPECIFIC SERINE/THREONINE-PROTEIN KINASE LOK-RELATED"/>
    <property type="match status" value="1"/>
</dbReference>
<dbReference type="AlphaFoldDB" id="X1HCX9"/>
<dbReference type="InterPro" id="IPR000719">
    <property type="entry name" value="Prot_kinase_dom"/>
</dbReference>
<comment type="caution">
    <text evidence="2">The sequence shown here is derived from an EMBL/GenBank/DDBJ whole genome shotgun (WGS) entry which is preliminary data.</text>
</comment>
<dbReference type="PROSITE" id="PS50011">
    <property type="entry name" value="PROTEIN_KINASE_DOM"/>
    <property type="match status" value="1"/>
</dbReference>
<dbReference type="SMART" id="SM00220">
    <property type="entry name" value="S_TKc"/>
    <property type="match status" value="1"/>
</dbReference>
<dbReference type="EMBL" id="BARU01034757">
    <property type="protein sequence ID" value="GAH67262.1"/>
    <property type="molecule type" value="Genomic_DNA"/>
</dbReference>
<sequence length="256" mass="29261">WLNKQEVHNKLTLGSVMTNANANKQSIAATITQESEKAEIPKEFWQQLKIIYESHPEGKENWKKERDLLGKIVKQISEAIARKKFIIESPIQIGGTSVIIKITDTMLNSTRALKFPRPIEGRQELFIGIIQSEIAHLLEAVHINIIEIYYRDKVFVEDVEYPFYIMKHIENAKDGLDFFTSQEVTSTDLINVLIQITEGVRHLHSLNIMHLDIKPENFLISTDGHAILTDLGSARKTLGEDEDVTIIYTRDYAHPG</sequence>
<feature type="non-terminal residue" evidence="2">
    <location>
        <position position="256"/>
    </location>
</feature>
<name>X1HCX9_9ZZZZ</name>
<feature type="non-terminal residue" evidence="2">
    <location>
        <position position="1"/>
    </location>
</feature>
<accession>X1HCX9</accession>
<evidence type="ECO:0000259" key="1">
    <source>
        <dbReference type="PROSITE" id="PS50011"/>
    </source>
</evidence>
<protein>
    <recommendedName>
        <fullName evidence="1">Protein kinase domain-containing protein</fullName>
    </recommendedName>
</protein>
<reference evidence="2" key="1">
    <citation type="journal article" date="2014" name="Front. Microbiol.">
        <title>High frequency of phylogenetically diverse reductive dehalogenase-homologous genes in deep subseafloor sedimentary metagenomes.</title>
        <authorList>
            <person name="Kawai M."/>
            <person name="Futagami T."/>
            <person name="Toyoda A."/>
            <person name="Takaki Y."/>
            <person name="Nishi S."/>
            <person name="Hori S."/>
            <person name="Arai W."/>
            <person name="Tsubouchi T."/>
            <person name="Morono Y."/>
            <person name="Uchiyama I."/>
            <person name="Ito T."/>
            <person name="Fujiyama A."/>
            <person name="Inagaki F."/>
            <person name="Takami H."/>
        </authorList>
    </citation>
    <scope>NUCLEOTIDE SEQUENCE</scope>
    <source>
        <strain evidence="2">Expedition CK06-06</strain>
    </source>
</reference>